<evidence type="ECO:0000313" key="10">
    <source>
        <dbReference type="Proteomes" id="UP000184533"/>
    </source>
</evidence>
<sequence>MIKMLLPRLVLFRKEVVQLWKAFFAPETPLFLKAATLFTAFYLINPFDIIPDVLPFIGWVDDLILIPLMVGWIVSRLPVPVRADMRERNGQTIDGSARRL</sequence>
<evidence type="ECO:0000313" key="7">
    <source>
        <dbReference type="EMBL" id="KKB85273.1"/>
    </source>
</evidence>
<dbReference type="EMBL" id="LAJF01000059">
    <property type="protein sequence ID" value="KKB85273.1"/>
    <property type="molecule type" value="Genomic_DNA"/>
</dbReference>
<dbReference type="Pfam" id="PF06803">
    <property type="entry name" value="DUF1232"/>
    <property type="match status" value="1"/>
</dbReference>
<keyword evidence="2 5" id="KW-0812">Transmembrane</keyword>
<feature type="transmembrane region" description="Helical" evidence="5">
    <location>
        <begin position="20"/>
        <end position="44"/>
    </location>
</feature>
<keyword evidence="3 5" id="KW-1133">Transmembrane helix</keyword>
<dbReference type="Proteomes" id="UP000033608">
    <property type="component" value="Unassembled WGS sequence"/>
</dbReference>
<evidence type="ECO:0000256" key="3">
    <source>
        <dbReference type="ARBA" id="ARBA00022989"/>
    </source>
</evidence>
<gene>
    <name evidence="8" type="ORF">SAMN02745223_03780</name>
    <name evidence="7" type="ORF">VW29_06890</name>
</gene>
<dbReference type="GO" id="GO:0012505">
    <property type="term" value="C:endomembrane system"/>
    <property type="evidence" value="ECO:0007669"/>
    <property type="project" value="UniProtKB-SubCell"/>
</dbReference>
<evidence type="ECO:0000313" key="9">
    <source>
        <dbReference type="Proteomes" id="UP000033608"/>
    </source>
</evidence>
<dbReference type="InterPro" id="IPR010652">
    <property type="entry name" value="DUF1232"/>
</dbReference>
<evidence type="ECO:0000259" key="6">
    <source>
        <dbReference type="Pfam" id="PF06803"/>
    </source>
</evidence>
<keyword evidence="9" id="KW-1185">Reference proteome</keyword>
<keyword evidence="4 5" id="KW-0472">Membrane</keyword>
<dbReference type="PATRIC" id="fig|1121477.3.peg.2466"/>
<feature type="transmembrane region" description="Helical" evidence="5">
    <location>
        <begin position="56"/>
        <end position="79"/>
    </location>
</feature>
<accession>A0A0F5LSF5</accession>
<proteinExistence type="predicted"/>
<name>A0A0F5LSF5_9HYPH</name>
<protein>
    <recommendedName>
        <fullName evidence="6">DUF1232 domain-containing protein</fullName>
    </recommendedName>
</protein>
<dbReference type="OrthoDB" id="9804184at2"/>
<feature type="domain" description="DUF1232" evidence="6">
    <location>
        <begin position="33"/>
        <end position="68"/>
    </location>
</feature>
<evidence type="ECO:0000256" key="2">
    <source>
        <dbReference type="ARBA" id="ARBA00022692"/>
    </source>
</evidence>
<evidence type="ECO:0000256" key="4">
    <source>
        <dbReference type="ARBA" id="ARBA00023136"/>
    </source>
</evidence>
<evidence type="ECO:0000256" key="5">
    <source>
        <dbReference type="SAM" id="Phobius"/>
    </source>
</evidence>
<dbReference type="Proteomes" id="UP000184533">
    <property type="component" value="Unassembled WGS sequence"/>
</dbReference>
<dbReference type="RefSeq" id="WP_046134579.1">
    <property type="nucleotide sequence ID" value="NZ_FQVC01000016.1"/>
</dbReference>
<dbReference type="EMBL" id="FQVC01000016">
    <property type="protein sequence ID" value="SHF88093.1"/>
    <property type="molecule type" value="Genomic_DNA"/>
</dbReference>
<organism evidence="7 9">
    <name type="scientific">Devosia limi DSM 17137</name>
    <dbReference type="NCBI Taxonomy" id="1121477"/>
    <lineage>
        <taxon>Bacteria</taxon>
        <taxon>Pseudomonadati</taxon>
        <taxon>Pseudomonadota</taxon>
        <taxon>Alphaproteobacteria</taxon>
        <taxon>Hyphomicrobiales</taxon>
        <taxon>Devosiaceae</taxon>
        <taxon>Devosia</taxon>
    </lineage>
</organism>
<comment type="subcellular location">
    <subcellularLocation>
        <location evidence="1">Endomembrane system</location>
        <topology evidence="1">Multi-pass membrane protein</topology>
    </subcellularLocation>
</comment>
<evidence type="ECO:0000256" key="1">
    <source>
        <dbReference type="ARBA" id="ARBA00004127"/>
    </source>
</evidence>
<dbReference type="AlphaFoldDB" id="A0A0F5LSF5"/>
<reference evidence="7 9" key="1">
    <citation type="submission" date="2015-03" db="EMBL/GenBank/DDBJ databases">
        <authorList>
            <person name="Hassan Y.I."/>
            <person name="Lepp D."/>
            <person name="Zhou T."/>
        </authorList>
    </citation>
    <scope>NUCLEOTIDE SEQUENCE [LARGE SCALE GENOMIC DNA]</scope>
    <source>
        <strain evidence="7 9">DSM 17137</strain>
    </source>
</reference>
<evidence type="ECO:0000313" key="8">
    <source>
        <dbReference type="EMBL" id="SHF88093.1"/>
    </source>
</evidence>
<reference evidence="8 10" key="2">
    <citation type="submission" date="2016-11" db="EMBL/GenBank/DDBJ databases">
        <authorList>
            <person name="Jaros S."/>
            <person name="Januszkiewicz K."/>
            <person name="Wedrychowicz H."/>
        </authorList>
    </citation>
    <scope>NUCLEOTIDE SEQUENCE [LARGE SCALE GENOMIC DNA]</scope>
    <source>
        <strain evidence="8 10">DSM 17137</strain>
    </source>
</reference>